<accession>A0A1W1BSU2</accession>
<proteinExistence type="predicted"/>
<name>A0A1W1BSU2_9ZZZZ</name>
<dbReference type="InterPro" id="IPR008869">
    <property type="entry name" value="MlaC/ttg2D"/>
</dbReference>
<dbReference type="AlphaFoldDB" id="A0A1W1BSU2"/>
<organism evidence="1">
    <name type="scientific">hydrothermal vent metagenome</name>
    <dbReference type="NCBI Taxonomy" id="652676"/>
    <lineage>
        <taxon>unclassified sequences</taxon>
        <taxon>metagenomes</taxon>
        <taxon>ecological metagenomes</taxon>
    </lineage>
</organism>
<dbReference type="Gene3D" id="3.10.450.710">
    <property type="entry name" value="Tgt2/MlaC"/>
    <property type="match status" value="1"/>
</dbReference>
<dbReference type="InterPro" id="IPR042245">
    <property type="entry name" value="Tgt2/MlaC_sf"/>
</dbReference>
<dbReference type="Pfam" id="PF05494">
    <property type="entry name" value="MlaC"/>
    <property type="match status" value="1"/>
</dbReference>
<dbReference type="EMBL" id="FPHJ01000017">
    <property type="protein sequence ID" value="SFV56532.1"/>
    <property type="molecule type" value="Genomic_DNA"/>
</dbReference>
<gene>
    <name evidence="1" type="ORF">MNB_SUP05-5-493</name>
</gene>
<evidence type="ECO:0000313" key="1">
    <source>
        <dbReference type="EMBL" id="SFV56532.1"/>
    </source>
</evidence>
<protein>
    <submittedName>
        <fullName evidence="1">Uncharacterized protein</fullName>
    </submittedName>
</protein>
<sequence>MFKKISLITFLLFSSNVFSFTNQNSDYQKVNTIIEKINYISKGGLSKKEIIFLLKTKFLKHIDIEKIAEKISFGMGTNFSIQQKKQFIAKLQNKIVTDLSRQLTRNNNLGLFIGSVKSYNNYFVIVNVLSKKIPIKINILISKNNNNWLIEDIILNNSSLVDYYKKNIYFLIKRYGYNFIYKL</sequence>
<reference evidence="1" key="1">
    <citation type="submission" date="2016-10" db="EMBL/GenBank/DDBJ databases">
        <authorList>
            <person name="de Groot N.N."/>
        </authorList>
    </citation>
    <scope>NUCLEOTIDE SEQUENCE</scope>
</reference>